<dbReference type="InterPro" id="IPR004089">
    <property type="entry name" value="MCPsignal_dom"/>
</dbReference>
<dbReference type="InterPro" id="IPR000014">
    <property type="entry name" value="PAS"/>
</dbReference>
<dbReference type="GO" id="GO:0004888">
    <property type="term" value="F:transmembrane signaling receptor activity"/>
    <property type="evidence" value="ECO:0007669"/>
    <property type="project" value="InterPro"/>
</dbReference>
<dbReference type="InterPro" id="IPR035965">
    <property type="entry name" value="PAS-like_dom_sf"/>
</dbReference>
<dbReference type="PATRIC" id="fig|1747903.4.peg.4918"/>
<dbReference type="STRING" id="1747903.ASR47_102649"/>
<dbReference type="InterPro" id="IPR004090">
    <property type="entry name" value="Chemotax_Me-accpt_rcpt"/>
</dbReference>
<accession>A0A1A7C886</accession>
<comment type="subcellular location">
    <subcellularLocation>
        <location evidence="1">Membrane</location>
    </subcellularLocation>
</comment>
<feature type="transmembrane region" description="Helical" evidence="4">
    <location>
        <begin position="169"/>
        <end position="192"/>
    </location>
</feature>
<evidence type="ECO:0000256" key="2">
    <source>
        <dbReference type="ARBA" id="ARBA00029447"/>
    </source>
</evidence>
<reference evidence="8 9" key="1">
    <citation type="submission" date="2016-04" db="EMBL/GenBank/DDBJ databases">
        <title>Draft genome sequence of Janthinobacterium psychrotolerans sp. nov., isolated from freshwater sediments in Denmark.</title>
        <authorList>
            <person name="Gong X."/>
            <person name="Skrivergaard S."/>
            <person name="Korsgaard B.S."/>
            <person name="Schreiber L."/>
            <person name="Marshall I.P."/>
            <person name="Finster K."/>
            <person name="Schramm A."/>
        </authorList>
    </citation>
    <scope>NUCLEOTIDE SEQUENCE [LARGE SCALE GENOMIC DNA]</scope>
    <source>
        <strain evidence="8 9">S3-2</strain>
    </source>
</reference>
<keyword evidence="3" id="KW-0807">Transducer</keyword>
<dbReference type="GO" id="GO:0006935">
    <property type="term" value="P:chemotaxis"/>
    <property type="evidence" value="ECO:0007669"/>
    <property type="project" value="InterPro"/>
</dbReference>
<dbReference type="PROSITE" id="PS50111">
    <property type="entry name" value="CHEMOTAXIS_TRANSDUC_2"/>
    <property type="match status" value="1"/>
</dbReference>
<comment type="caution">
    <text evidence="8">The sequence shown here is derived from an EMBL/GenBank/DDBJ whole genome shotgun (WGS) entry which is preliminary data.</text>
</comment>
<feature type="domain" description="PAS" evidence="6">
    <location>
        <begin position="25"/>
        <end position="50"/>
    </location>
</feature>
<evidence type="ECO:0000256" key="1">
    <source>
        <dbReference type="ARBA" id="ARBA00004370"/>
    </source>
</evidence>
<feature type="domain" description="Methyl-accepting transducer" evidence="5">
    <location>
        <begin position="277"/>
        <end position="506"/>
    </location>
</feature>
<dbReference type="AlphaFoldDB" id="A0A1A7C886"/>
<dbReference type="OrthoDB" id="9806477at2"/>
<dbReference type="InterPro" id="IPR051310">
    <property type="entry name" value="MCP_chemotaxis"/>
</dbReference>
<evidence type="ECO:0000259" key="6">
    <source>
        <dbReference type="PROSITE" id="PS50112"/>
    </source>
</evidence>
<dbReference type="Pfam" id="PF00672">
    <property type="entry name" value="HAMP"/>
    <property type="match status" value="1"/>
</dbReference>
<dbReference type="PANTHER" id="PTHR43531:SF7">
    <property type="entry name" value="AEROTAXIS RECEPTOR"/>
    <property type="match status" value="1"/>
</dbReference>
<dbReference type="FunFam" id="1.10.287.950:FF:000001">
    <property type="entry name" value="Methyl-accepting chemotaxis sensory transducer"/>
    <property type="match status" value="1"/>
</dbReference>
<dbReference type="PROSITE" id="PS50885">
    <property type="entry name" value="HAMP"/>
    <property type="match status" value="1"/>
</dbReference>
<dbReference type="RefSeq" id="WP_065306229.1">
    <property type="nucleotide sequence ID" value="NZ_LOCQ01000037.1"/>
</dbReference>
<evidence type="ECO:0000313" key="9">
    <source>
        <dbReference type="Proteomes" id="UP000092713"/>
    </source>
</evidence>
<evidence type="ECO:0000256" key="3">
    <source>
        <dbReference type="PROSITE-ProRule" id="PRU00284"/>
    </source>
</evidence>
<keyword evidence="4" id="KW-0472">Membrane</keyword>
<keyword evidence="4" id="KW-1133">Transmembrane helix</keyword>
<dbReference type="Proteomes" id="UP000092713">
    <property type="component" value="Unassembled WGS sequence"/>
</dbReference>
<dbReference type="NCBIfam" id="TIGR00229">
    <property type="entry name" value="sensory_box"/>
    <property type="match status" value="1"/>
</dbReference>
<dbReference type="Pfam" id="PF00015">
    <property type="entry name" value="MCPsignal"/>
    <property type="match status" value="1"/>
</dbReference>
<feature type="domain" description="HAMP" evidence="7">
    <location>
        <begin position="220"/>
        <end position="272"/>
    </location>
</feature>
<dbReference type="SUPFAM" id="SSF58104">
    <property type="entry name" value="Methyl-accepting chemotaxis protein (MCP) signaling domain"/>
    <property type="match status" value="1"/>
</dbReference>
<gene>
    <name evidence="8" type="ORF">ASR47_102649</name>
</gene>
<keyword evidence="4" id="KW-0812">Transmembrane</keyword>
<evidence type="ECO:0000313" key="8">
    <source>
        <dbReference type="EMBL" id="OBV41239.1"/>
    </source>
</evidence>
<keyword evidence="9" id="KW-1185">Reference proteome</keyword>
<evidence type="ECO:0000259" key="5">
    <source>
        <dbReference type="PROSITE" id="PS50111"/>
    </source>
</evidence>
<evidence type="ECO:0000256" key="4">
    <source>
        <dbReference type="SAM" id="Phobius"/>
    </source>
</evidence>
<dbReference type="GO" id="GO:0007165">
    <property type="term" value="P:signal transduction"/>
    <property type="evidence" value="ECO:0007669"/>
    <property type="project" value="UniProtKB-KW"/>
</dbReference>
<protein>
    <submittedName>
        <fullName evidence="8">Aerotaxis receptor</fullName>
    </submittedName>
</protein>
<dbReference type="CDD" id="cd06225">
    <property type="entry name" value="HAMP"/>
    <property type="match status" value="1"/>
</dbReference>
<dbReference type="SMART" id="SM00091">
    <property type="entry name" value="PAS"/>
    <property type="match status" value="1"/>
</dbReference>
<dbReference type="Gene3D" id="1.10.287.950">
    <property type="entry name" value="Methyl-accepting chemotaxis protein"/>
    <property type="match status" value="1"/>
</dbReference>
<dbReference type="CDD" id="cd11386">
    <property type="entry name" value="MCP_signal"/>
    <property type="match status" value="1"/>
</dbReference>
<sequence>MRQNLPVTNRETLVLEDQAIVSKTDMNGNIVYVNPYFSQVSGFTEAELIGSPQNIVRHPDMPAEAFADMWASLKAGTPWTGLVKNRCKNGDFYWVRANVTPIREAGQTIGYMSVRVKADKDQVKVAEEAYHAIRNQEGGRIVIKHGQIVRPGLAHVLHKLTHMSLNLRIWMATSAVNCLQLLVCAITLFAAGGATTNYSIFGATLVGFLINVFLWYTLRTSVLQPLNKALNGARAIAAGDLSGSFETDSTDEVGQLLRALQQMNSNLIATIRDVRINVETMAVATKQIAVGNMDLSGRTESQAASLEETASSIEEFSSTVKQNADNSVQANDLAVAASKVAVQGGAIVADVITTMDEINTSSKKIVDIIGLIEGIAFQTNILALNAAVEAARAGEQGRGFAVVAGEVRNLAQRSSLAAKDIKQLIDISVSKVGAGMVQVNRAGTTMEQVVSSVQQVTAIMQEISIASREQSIGVDQVNNAIAHMDQVTQQNAALVEEAAAAATRLSEEAASLSQAVSLFNFGKMPPTRQVTLKSGRGAANAGNASLKRLAA</sequence>
<feature type="transmembrane region" description="Helical" evidence="4">
    <location>
        <begin position="198"/>
        <end position="218"/>
    </location>
</feature>
<dbReference type="SUPFAM" id="SSF55785">
    <property type="entry name" value="PYP-like sensor domain (PAS domain)"/>
    <property type="match status" value="1"/>
</dbReference>
<dbReference type="SMART" id="SM00283">
    <property type="entry name" value="MA"/>
    <property type="match status" value="1"/>
</dbReference>
<dbReference type="InterPro" id="IPR003660">
    <property type="entry name" value="HAMP_dom"/>
</dbReference>
<proteinExistence type="inferred from homology"/>
<dbReference type="PRINTS" id="PR00260">
    <property type="entry name" value="CHEMTRNSDUCR"/>
</dbReference>
<dbReference type="InterPro" id="IPR013655">
    <property type="entry name" value="PAS_fold_3"/>
</dbReference>
<name>A0A1A7C886_9BURK</name>
<dbReference type="CDD" id="cd00130">
    <property type="entry name" value="PAS"/>
    <property type="match status" value="1"/>
</dbReference>
<dbReference type="PROSITE" id="PS50112">
    <property type="entry name" value="PAS"/>
    <property type="match status" value="1"/>
</dbReference>
<dbReference type="GO" id="GO:0005886">
    <property type="term" value="C:plasma membrane"/>
    <property type="evidence" value="ECO:0007669"/>
    <property type="project" value="TreeGrafter"/>
</dbReference>
<dbReference type="Pfam" id="PF08447">
    <property type="entry name" value="PAS_3"/>
    <property type="match status" value="1"/>
</dbReference>
<dbReference type="PANTHER" id="PTHR43531">
    <property type="entry name" value="PROTEIN ICFG"/>
    <property type="match status" value="1"/>
</dbReference>
<dbReference type="EMBL" id="LOCQ01000037">
    <property type="protein sequence ID" value="OBV41239.1"/>
    <property type="molecule type" value="Genomic_DNA"/>
</dbReference>
<keyword evidence="8" id="KW-0675">Receptor</keyword>
<dbReference type="SMART" id="SM00304">
    <property type="entry name" value="HAMP"/>
    <property type="match status" value="1"/>
</dbReference>
<evidence type="ECO:0000259" key="7">
    <source>
        <dbReference type="PROSITE" id="PS50885"/>
    </source>
</evidence>
<comment type="similarity">
    <text evidence="2">Belongs to the methyl-accepting chemotaxis (MCP) protein family.</text>
</comment>
<dbReference type="Gene3D" id="3.30.450.20">
    <property type="entry name" value="PAS domain"/>
    <property type="match status" value="1"/>
</dbReference>
<organism evidence="8 9">
    <name type="scientific">Janthinobacterium psychrotolerans</name>
    <dbReference type="NCBI Taxonomy" id="1747903"/>
    <lineage>
        <taxon>Bacteria</taxon>
        <taxon>Pseudomonadati</taxon>
        <taxon>Pseudomonadota</taxon>
        <taxon>Betaproteobacteria</taxon>
        <taxon>Burkholderiales</taxon>
        <taxon>Oxalobacteraceae</taxon>
        <taxon>Janthinobacterium</taxon>
    </lineage>
</organism>